<dbReference type="PANTHER" id="PTHR31796">
    <property type="entry name" value="SUZ DOMAIN-CONTAINING PROTEIN 1"/>
    <property type="match status" value="1"/>
</dbReference>
<keyword evidence="4" id="KW-1185">Reference proteome</keyword>
<feature type="compositionally biased region" description="Low complexity" evidence="1">
    <location>
        <begin position="441"/>
        <end position="455"/>
    </location>
</feature>
<dbReference type="InterPro" id="IPR039228">
    <property type="entry name" value="SZRD1"/>
</dbReference>
<feature type="compositionally biased region" description="Basic and acidic residues" evidence="1">
    <location>
        <begin position="234"/>
        <end position="243"/>
    </location>
</feature>
<evidence type="ECO:0000259" key="2">
    <source>
        <dbReference type="Pfam" id="PF12752"/>
    </source>
</evidence>
<evidence type="ECO:0000313" key="3">
    <source>
        <dbReference type="EMBL" id="OQR76957.1"/>
    </source>
</evidence>
<feature type="compositionally biased region" description="Polar residues" evidence="1">
    <location>
        <begin position="34"/>
        <end position="74"/>
    </location>
</feature>
<feature type="compositionally biased region" description="Low complexity" evidence="1">
    <location>
        <begin position="463"/>
        <end position="472"/>
    </location>
</feature>
<dbReference type="Pfam" id="PF12752">
    <property type="entry name" value="SUZ"/>
    <property type="match status" value="1"/>
</dbReference>
<protein>
    <submittedName>
        <fullName evidence="3">SUZ domain-containing protein</fullName>
    </submittedName>
</protein>
<feature type="region of interest" description="Disordered" evidence="1">
    <location>
        <begin position="296"/>
        <end position="328"/>
    </location>
</feature>
<gene>
    <name evidence="3" type="ORF">BIW11_07437</name>
</gene>
<proteinExistence type="predicted"/>
<accession>A0A1V9XTY6</accession>
<name>A0A1V9XTY6_9ACAR</name>
<dbReference type="EMBL" id="MNPL01004117">
    <property type="protein sequence ID" value="OQR76957.1"/>
    <property type="molecule type" value="Genomic_DNA"/>
</dbReference>
<evidence type="ECO:0000313" key="4">
    <source>
        <dbReference type="Proteomes" id="UP000192247"/>
    </source>
</evidence>
<dbReference type="Proteomes" id="UP000192247">
    <property type="component" value="Unassembled WGS sequence"/>
</dbReference>
<dbReference type="PANTHER" id="PTHR31796:SF2">
    <property type="entry name" value="SUZ DOMAIN-CONTAINING PROTEIN 1"/>
    <property type="match status" value="1"/>
</dbReference>
<dbReference type="InParanoid" id="A0A1V9XTY6"/>
<sequence length="499" mass="52800">MEVGGAIASSPPPALGCASGTYAEATTVAGSLTTTITGSKTKPRTKITTSGRGRQQQRNTPLSALTVIKSTTEATVPEQEKTCSADSGKPSNNIDSKHHLPCTPIIAETTTAAIGNNNNNNSDTSARVNEARGDTWNDANSRGKNVSEKKHPAMQQLPVDVSGDEFHFSREEGGSSASKTQAFEVNVSNATLRTQEDGDDEDNWESLIDSGILDKSLEKFRIEDRGVSRYNNANKDHQRDHQKKDKAKTPSAPIKIHVRLEEPCRTTTPPTFKILRREAATTGGVCTVSGVANREGRNIPKDSSTNGQAGEIRRSTGQTGVPTPPTGKTFAQRQEEYARARMRILGCAGNGNGLPATVPAATQQETAVSYLRRNHANGPLQSTQKPISGNVGRAYGSDSTGSGRRGGFPGGSHRRGGGHNSATSSANYSFGNSTMPQHHQNNNSYSNNGYYTNSRNGGGLHGSGSHHANSGGVPNSNSGIAGSQYTSTPMHRSNGGYAR</sequence>
<feature type="compositionally biased region" description="Polar residues" evidence="1">
    <location>
        <begin position="420"/>
        <end position="440"/>
    </location>
</feature>
<feature type="compositionally biased region" description="Low complexity" evidence="1">
    <location>
        <begin position="316"/>
        <end position="328"/>
    </location>
</feature>
<feature type="compositionally biased region" description="Polar residues" evidence="1">
    <location>
        <begin position="84"/>
        <end position="94"/>
    </location>
</feature>
<organism evidence="3 4">
    <name type="scientific">Tropilaelaps mercedesae</name>
    <dbReference type="NCBI Taxonomy" id="418985"/>
    <lineage>
        <taxon>Eukaryota</taxon>
        <taxon>Metazoa</taxon>
        <taxon>Ecdysozoa</taxon>
        <taxon>Arthropoda</taxon>
        <taxon>Chelicerata</taxon>
        <taxon>Arachnida</taxon>
        <taxon>Acari</taxon>
        <taxon>Parasitiformes</taxon>
        <taxon>Mesostigmata</taxon>
        <taxon>Gamasina</taxon>
        <taxon>Dermanyssoidea</taxon>
        <taxon>Laelapidae</taxon>
        <taxon>Tropilaelaps</taxon>
    </lineage>
</organism>
<comment type="caution">
    <text evidence="3">The sequence shown here is derived from an EMBL/GenBank/DDBJ whole genome shotgun (WGS) entry which is preliminary data.</text>
</comment>
<dbReference type="AlphaFoldDB" id="A0A1V9XTY6"/>
<reference evidence="3 4" key="1">
    <citation type="journal article" date="2017" name="Gigascience">
        <title>Draft genome of the honey bee ectoparasitic mite, Tropilaelaps mercedesae, is shaped by the parasitic life history.</title>
        <authorList>
            <person name="Dong X."/>
            <person name="Armstrong S.D."/>
            <person name="Xia D."/>
            <person name="Makepeace B.L."/>
            <person name="Darby A.C."/>
            <person name="Kadowaki T."/>
        </authorList>
    </citation>
    <scope>NUCLEOTIDE SEQUENCE [LARGE SCALE GENOMIC DNA]</scope>
    <source>
        <strain evidence="3">Wuxi-XJTLU</strain>
    </source>
</reference>
<feature type="domain" description="SUZ" evidence="2">
    <location>
        <begin position="269"/>
        <end position="346"/>
    </location>
</feature>
<evidence type="ECO:0000256" key="1">
    <source>
        <dbReference type="SAM" id="MobiDB-lite"/>
    </source>
</evidence>
<dbReference type="OrthoDB" id="5373615at2759"/>
<feature type="region of interest" description="Disordered" evidence="1">
    <location>
        <begin position="377"/>
        <end position="499"/>
    </location>
</feature>
<feature type="compositionally biased region" description="Polar residues" evidence="1">
    <location>
        <begin position="473"/>
        <end position="491"/>
    </location>
</feature>
<feature type="region of interest" description="Disordered" evidence="1">
    <location>
        <begin position="34"/>
        <end position="98"/>
    </location>
</feature>
<dbReference type="InterPro" id="IPR024771">
    <property type="entry name" value="SUZ"/>
</dbReference>
<feature type="region of interest" description="Disordered" evidence="1">
    <location>
        <begin position="228"/>
        <end position="252"/>
    </location>
</feature>